<reference evidence="3" key="1">
    <citation type="journal article" date="2019" name="Nat. Commun.">
        <title>Expansion of phycobilisome linker gene families in mesophilic red algae.</title>
        <authorList>
            <person name="Lee J."/>
            <person name="Kim D."/>
            <person name="Bhattacharya D."/>
            <person name="Yoon H.S."/>
        </authorList>
    </citation>
    <scope>NUCLEOTIDE SEQUENCE [LARGE SCALE GENOMIC DNA]</scope>
    <source>
        <strain evidence="3">CCMP 1328</strain>
    </source>
</reference>
<feature type="region of interest" description="Disordered" evidence="1">
    <location>
        <begin position="63"/>
        <end position="104"/>
    </location>
</feature>
<accession>A0A5J4Z7N4</accession>
<evidence type="ECO:0000313" key="2">
    <source>
        <dbReference type="EMBL" id="KAA8499130.1"/>
    </source>
</evidence>
<gene>
    <name evidence="2" type="ORF">FVE85_6715</name>
</gene>
<dbReference type="Proteomes" id="UP000324585">
    <property type="component" value="Unassembled WGS sequence"/>
</dbReference>
<proteinExistence type="predicted"/>
<comment type="caution">
    <text evidence="2">The sequence shown here is derived from an EMBL/GenBank/DDBJ whole genome shotgun (WGS) entry which is preliminary data.</text>
</comment>
<dbReference type="EMBL" id="VRMN01000001">
    <property type="protein sequence ID" value="KAA8499130.1"/>
    <property type="molecule type" value="Genomic_DNA"/>
</dbReference>
<feature type="compositionally biased region" description="Basic and acidic residues" evidence="1">
    <location>
        <begin position="64"/>
        <end position="93"/>
    </location>
</feature>
<keyword evidence="3" id="KW-1185">Reference proteome</keyword>
<evidence type="ECO:0000313" key="3">
    <source>
        <dbReference type="Proteomes" id="UP000324585"/>
    </source>
</evidence>
<evidence type="ECO:0000256" key="1">
    <source>
        <dbReference type="SAM" id="MobiDB-lite"/>
    </source>
</evidence>
<sequence length="186" mass="20826">MRRAKSAAALANSNTERRRRHSTGGQYMVNMTQEQLKDQIRFFDDQDLFSATYHHTTVNRGKISRREMLARQNEREMARRRSEKASNDQDNQEKPNPASLPCVCRSKEHPNPSCTHVHFDAVASTVIGFSRGVDVDYSQGGRKSVESAPELGKPISLRELDLSDDDASGSGVVDKLKNILHLGKSS</sequence>
<feature type="region of interest" description="Disordered" evidence="1">
    <location>
        <begin position="1"/>
        <end position="25"/>
    </location>
</feature>
<dbReference type="AlphaFoldDB" id="A0A5J4Z7N4"/>
<protein>
    <submittedName>
        <fullName evidence="2">Uncharacterized protein</fullName>
    </submittedName>
</protein>
<name>A0A5J4Z7N4_PORPP</name>
<organism evidence="2 3">
    <name type="scientific">Porphyridium purpureum</name>
    <name type="common">Red alga</name>
    <name type="synonym">Porphyridium cruentum</name>
    <dbReference type="NCBI Taxonomy" id="35688"/>
    <lineage>
        <taxon>Eukaryota</taxon>
        <taxon>Rhodophyta</taxon>
        <taxon>Bangiophyceae</taxon>
        <taxon>Porphyridiales</taxon>
        <taxon>Porphyridiaceae</taxon>
        <taxon>Porphyridium</taxon>
    </lineage>
</organism>